<feature type="domain" description="Pectinesterase inhibitor" evidence="8">
    <location>
        <begin position="36"/>
        <end position="198"/>
    </location>
</feature>
<dbReference type="GO" id="GO:0009505">
    <property type="term" value="C:plant-type cell wall"/>
    <property type="evidence" value="ECO:0000318"/>
    <property type="project" value="GO_Central"/>
</dbReference>
<dbReference type="Gene3D" id="1.20.140.40">
    <property type="entry name" value="Invertase/pectin methylesterase inhibitor family protein"/>
    <property type="match status" value="1"/>
</dbReference>
<feature type="chain" id="PRO_5001596516" evidence="7">
    <location>
        <begin position="22"/>
        <end position="216"/>
    </location>
</feature>
<dbReference type="CDD" id="cd15798">
    <property type="entry name" value="PMEI-like_3"/>
    <property type="match status" value="1"/>
</dbReference>
<evidence type="ECO:0000256" key="7">
    <source>
        <dbReference type="SAM" id="SignalP"/>
    </source>
</evidence>
<keyword evidence="3" id="KW-0964">Secreted</keyword>
<dbReference type="InterPro" id="IPR035513">
    <property type="entry name" value="Invertase/methylesterase_inhib"/>
</dbReference>
<dbReference type="GO" id="GO:0009827">
    <property type="term" value="P:plant-type cell wall modification"/>
    <property type="evidence" value="ECO:0000318"/>
    <property type="project" value="GO_Central"/>
</dbReference>
<evidence type="ECO:0000256" key="4">
    <source>
        <dbReference type="ARBA" id="ARBA00022729"/>
    </source>
</evidence>
<evidence type="ECO:0000256" key="5">
    <source>
        <dbReference type="ARBA" id="ARBA00023157"/>
    </source>
</evidence>
<dbReference type="NCBIfam" id="TIGR01614">
    <property type="entry name" value="PME_inhib"/>
    <property type="match status" value="1"/>
</dbReference>
<accession>A0A061E1Y3</accession>
<feature type="signal peptide" evidence="7">
    <location>
        <begin position="1"/>
        <end position="21"/>
    </location>
</feature>
<dbReference type="EMBL" id="CM001879">
    <property type="protein sequence ID" value="EOX96258.1"/>
    <property type="molecule type" value="Genomic_DNA"/>
</dbReference>
<dbReference type="InterPro" id="IPR051955">
    <property type="entry name" value="PME_Inhibitor"/>
</dbReference>
<evidence type="ECO:0000256" key="3">
    <source>
        <dbReference type="ARBA" id="ARBA00022525"/>
    </source>
</evidence>
<sequence length="216" mass="24445">MAKHSLSLVLFFLFIFRIAGTFEPSMARPRHPMHPEARTFIESSCQTTRYPALCIKSLSGHANSRIRNAQQLAQVALTVSLYKARYTRSYMLKVAKELEAMKAREYPVVRDCLQQIDDSVNQLSQSIRELRGLDSKAAVMTDDVFWHMNNVETWVSAALTDASSCVDQFPGHRMSKMKATIKGKVMNVEQLTSNSLALFHRYAARYGTPATKKPKP</sequence>
<dbReference type="Proteomes" id="UP000026915">
    <property type="component" value="Chromosome 1"/>
</dbReference>
<dbReference type="Pfam" id="PF04043">
    <property type="entry name" value="PMEI"/>
    <property type="match status" value="1"/>
</dbReference>
<evidence type="ECO:0000256" key="2">
    <source>
        <dbReference type="ARBA" id="ARBA00022523"/>
    </source>
</evidence>
<proteinExistence type="inferred from homology"/>
<dbReference type="FunCoup" id="A0A061E1Y3">
    <property type="interactions" value="5"/>
</dbReference>
<comment type="similarity">
    <text evidence="6">Belongs to the PMEI family.</text>
</comment>
<dbReference type="AlphaFoldDB" id="A0A061E1Y3"/>
<gene>
    <name evidence="9" type="ORF">TCM_005539</name>
</gene>
<keyword evidence="10" id="KW-1185">Reference proteome</keyword>
<evidence type="ECO:0000256" key="1">
    <source>
        <dbReference type="ARBA" id="ARBA00004271"/>
    </source>
</evidence>
<dbReference type="SUPFAM" id="SSF101148">
    <property type="entry name" value="Plant invertase/pectin methylesterase inhibitor"/>
    <property type="match status" value="1"/>
</dbReference>
<dbReference type="PANTHER" id="PTHR31080">
    <property type="entry name" value="PECTINESTERASE INHIBITOR-LIKE"/>
    <property type="match status" value="1"/>
</dbReference>
<keyword evidence="4 7" id="KW-0732">Signal</keyword>
<evidence type="ECO:0000256" key="6">
    <source>
        <dbReference type="ARBA" id="ARBA00038471"/>
    </source>
</evidence>
<dbReference type="FunFam" id="1.20.140.40:FF:000006">
    <property type="entry name" value="Pectinesterase inhibitor 3"/>
    <property type="match status" value="1"/>
</dbReference>
<evidence type="ECO:0000313" key="10">
    <source>
        <dbReference type="Proteomes" id="UP000026915"/>
    </source>
</evidence>
<dbReference type="OMA" id="MMAMIKA"/>
<comment type="subcellular location">
    <subcellularLocation>
        <location evidence="1">Secreted</location>
        <location evidence="1">Extracellular space</location>
        <location evidence="1">Apoplast</location>
    </subcellularLocation>
</comment>
<evidence type="ECO:0000259" key="8">
    <source>
        <dbReference type="SMART" id="SM00856"/>
    </source>
</evidence>
<dbReference type="GO" id="GO:0004857">
    <property type="term" value="F:enzyme inhibitor activity"/>
    <property type="evidence" value="ECO:0000318"/>
    <property type="project" value="GO_Central"/>
</dbReference>
<evidence type="ECO:0000313" key="9">
    <source>
        <dbReference type="EMBL" id="EOX96258.1"/>
    </source>
</evidence>
<keyword evidence="2" id="KW-0052">Apoplast</keyword>
<dbReference type="PANTHER" id="PTHR31080:SF12">
    <property type="entry name" value="PLANT INVERTASE_PECTIN METHYLESTERASE INHIBITOR"/>
    <property type="match status" value="1"/>
</dbReference>
<keyword evidence="5" id="KW-1015">Disulfide bond</keyword>
<dbReference type="SMART" id="SM00856">
    <property type="entry name" value="PMEI"/>
    <property type="match status" value="1"/>
</dbReference>
<dbReference type="Gramene" id="EOX96258">
    <property type="protein sequence ID" value="EOX96258"/>
    <property type="gene ID" value="TCM_005539"/>
</dbReference>
<protein>
    <submittedName>
        <fullName evidence="9">21 kDa protein, putative</fullName>
    </submittedName>
</protein>
<dbReference type="InParanoid" id="A0A061E1Y3"/>
<reference evidence="9 10" key="1">
    <citation type="journal article" date="2013" name="Genome Biol.">
        <title>The genome sequence of the most widely cultivated cacao type and its use to identify candidate genes regulating pod color.</title>
        <authorList>
            <person name="Motamayor J.C."/>
            <person name="Mockaitis K."/>
            <person name="Schmutz J."/>
            <person name="Haiminen N."/>
            <person name="Iii D.L."/>
            <person name="Cornejo O."/>
            <person name="Findley S.D."/>
            <person name="Zheng P."/>
            <person name="Utro F."/>
            <person name="Royaert S."/>
            <person name="Saski C."/>
            <person name="Jenkins J."/>
            <person name="Podicheti R."/>
            <person name="Zhao M."/>
            <person name="Scheffler B.E."/>
            <person name="Stack J.C."/>
            <person name="Feltus F.A."/>
            <person name="Mustiga G.M."/>
            <person name="Amores F."/>
            <person name="Phillips W."/>
            <person name="Marelli J.P."/>
            <person name="May G.D."/>
            <person name="Shapiro H."/>
            <person name="Ma J."/>
            <person name="Bustamante C.D."/>
            <person name="Schnell R.J."/>
            <person name="Main D."/>
            <person name="Gilbert D."/>
            <person name="Parida L."/>
            <person name="Kuhn D.N."/>
        </authorList>
    </citation>
    <scope>NUCLEOTIDE SEQUENCE [LARGE SCALE GENOMIC DNA]</scope>
    <source>
        <strain evidence="10">cv. Matina 1-6</strain>
    </source>
</reference>
<dbReference type="InterPro" id="IPR006501">
    <property type="entry name" value="Pectinesterase_inhib_dom"/>
</dbReference>
<dbReference type="eggNOG" id="ENOG502S2SH">
    <property type="taxonomic scope" value="Eukaryota"/>
</dbReference>
<dbReference type="STRING" id="3641.A0A061E1Y3"/>
<dbReference type="HOGENOM" id="CLU_033761_0_2_1"/>
<organism evidence="9 10">
    <name type="scientific">Theobroma cacao</name>
    <name type="common">Cacao</name>
    <name type="synonym">Cocoa</name>
    <dbReference type="NCBI Taxonomy" id="3641"/>
    <lineage>
        <taxon>Eukaryota</taxon>
        <taxon>Viridiplantae</taxon>
        <taxon>Streptophyta</taxon>
        <taxon>Embryophyta</taxon>
        <taxon>Tracheophyta</taxon>
        <taxon>Spermatophyta</taxon>
        <taxon>Magnoliopsida</taxon>
        <taxon>eudicotyledons</taxon>
        <taxon>Gunneridae</taxon>
        <taxon>Pentapetalae</taxon>
        <taxon>rosids</taxon>
        <taxon>malvids</taxon>
        <taxon>Malvales</taxon>
        <taxon>Malvaceae</taxon>
        <taxon>Byttnerioideae</taxon>
        <taxon>Theobroma</taxon>
    </lineage>
</organism>
<dbReference type="GO" id="GO:0048046">
    <property type="term" value="C:apoplast"/>
    <property type="evidence" value="ECO:0007669"/>
    <property type="project" value="UniProtKB-SubCell"/>
</dbReference>
<name>A0A061E1Y3_THECC</name>